<feature type="domain" description="EF-hand" evidence="4">
    <location>
        <begin position="136"/>
        <end position="171"/>
    </location>
</feature>
<feature type="non-terminal residue" evidence="5">
    <location>
        <position position="1"/>
    </location>
</feature>
<dbReference type="GO" id="GO:0035303">
    <property type="term" value="P:regulation of dephosphorylation"/>
    <property type="evidence" value="ECO:0007669"/>
    <property type="project" value="InterPro"/>
</dbReference>
<name>C1MIN3_MICPC</name>
<dbReference type="InterPro" id="IPR011992">
    <property type="entry name" value="EF-hand-dom_pair"/>
</dbReference>
<dbReference type="AlphaFoldDB" id="C1MIN3"/>
<dbReference type="GO" id="GO:0030865">
    <property type="term" value="P:cortical cytoskeleton organization"/>
    <property type="evidence" value="ECO:0007669"/>
    <property type="project" value="TreeGrafter"/>
</dbReference>
<dbReference type="Gene3D" id="1.10.238.10">
    <property type="entry name" value="EF-hand"/>
    <property type="match status" value="1"/>
</dbReference>
<dbReference type="PANTHER" id="PTHR12085">
    <property type="entry name" value="SERINE/THREONINE-PROTEIN PHOSPHATASE 2A REGULATORY SUBUNIT B'' SUBUNIT GAMMA"/>
    <property type="match status" value="1"/>
</dbReference>
<dbReference type="EMBL" id="GG663735">
    <property type="protein sequence ID" value="EEH60412.1"/>
    <property type="molecule type" value="Genomic_DNA"/>
</dbReference>
<dbReference type="Pfam" id="PF13202">
    <property type="entry name" value="EF-hand_5"/>
    <property type="match status" value="1"/>
</dbReference>
<dbReference type="InterPro" id="IPR039865">
    <property type="entry name" value="PPP2R3C"/>
</dbReference>
<keyword evidence="2" id="KW-0963">Cytoplasm</keyword>
<dbReference type="GO" id="GO:0005737">
    <property type="term" value="C:cytoplasm"/>
    <property type="evidence" value="ECO:0007669"/>
    <property type="project" value="UniProtKB-SubCell"/>
</dbReference>
<dbReference type="PROSITE" id="PS50222">
    <property type="entry name" value="EF_HAND_2"/>
    <property type="match status" value="2"/>
</dbReference>
<comment type="subcellular location">
    <subcellularLocation>
        <location evidence="1">Cytoplasm</location>
    </subcellularLocation>
</comment>
<dbReference type="PROSITE" id="PS00018">
    <property type="entry name" value="EF_HAND_1"/>
    <property type="match status" value="2"/>
</dbReference>
<protein>
    <submittedName>
        <fullName evidence="5">Predicted protein</fullName>
    </submittedName>
</protein>
<sequence length="344" mass="39843">YFSPRTFNRFERDGLGRINGRTFMEFVVRHVALTQSRINLGCHDADADGWLTEDELEAFVGRSVTTMAALQSLTAGFMKQYSRIATRRFMFFDDPRRRGKARISNLLSGDALADFNELHAAREDDPSLDKNWFSLASAQRVYKSFLDLDLDMNGTLSKAEFKRYTFDVRIADACNAQGLTDVFVNRLYEEHSRRGSVRRAIASEMDFTAFLDFVLAWSDKNHPASLAYFFRVLDVDKQGYLTNMEIWTFLKSVHVTWTSDPENYDLNMLDVRDEIFDMVKPAVEGRITLEDLKRCGCAHTVIEILCDHTGFWRYDNRESLPHDDEEEEEEDDIVELMDDDGIKF</sequence>
<keyword evidence="3" id="KW-0106">Calcium</keyword>
<feature type="domain" description="EF-hand" evidence="4">
    <location>
        <begin position="221"/>
        <end position="256"/>
    </location>
</feature>
<evidence type="ECO:0000259" key="4">
    <source>
        <dbReference type="PROSITE" id="PS50222"/>
    </source>
</evidence>
<dbReference type="InterPro" id="IPR002048">
    <property type="entry name" value="EF_hand_dom"/>
</dbReference>
<dbReference type="OrthoDB" id="10265007at2759"/>
<proteinExistence type="predicted"/>
<evidence type="ECO:0000256" key="3">
    <source>
        <dbReference type="ARBA" id="ARBA00022837"/>
    </source>
</evidence>
<dbReference type="KEGG" id="mpp:MICPUCDRAFT_12317"/>
<dbReference type="Proteomes" id="UP000001876">
    <property type="component" value="Unassembled WGS sequence"/>
</dbReference>
<gene>
    <name evidence="5" type="ORF">MICPUCDRAFT_12317</name>
</gene>
<keyword evidence="6" id="KW-1185">Reference proteome</keyword>
<evidence type="ECO:0000256" key="2">
    <source>
        <dbReference type="ARBA" id="ARBA00022490"/>
    </source>
</evidence>
<evidence type="ECO:0000313" key="6">
    <source>
        <dbReference type="Proteomes" id="UP000001876"/>
    </source>
</evidence>
<dbReference type="RefSeq" id="XP_003055160.1">
    <property type="nucleotide sequence ID" value="XM_003055114.1"/>
</dbReference>
<organism evidence="6">
    <name type="scientific">Micromonas pusilla (strain CCMP1545)</name>
    <name type="common">Picoplanktonic green alga</name>
    <dbReference type="NCBI Taxonomy" id="564608"/>
    <lineage>
        <taxon>Eukaryota</taxon>
        <taxon>Viridiplantae</taxon>
        <taxon>Chlorophyta</taxon>
        <taxon>Mamiellophyceae</taxon>
        <taxon>Mamiellales</taxon>
        <taxon>Mamiellaceae</taxon>
        <taxon>Micromonas</taxon>
    </lineage>
</organism>
<dbReference type="InterPro" id="IPR018247">
    <property type="entry name" value="EF_Hand_1_Ca_BS"/>
</dbReference>
<dbReference type="GO" id="GO:0005509">
    <property type="term" value="F:calcium ion binding"/>
    <property type="evidence" value="ECO:0007669"/>
    <property type="project" value="InterPro"/>
</dbReference>
<reference evidence="5 6" key="1">
    <citation type="journal article" date="2009" name="Science">
        <title>Green evolution and dynamic adaptations revealed by genomes of the marine picoeukaryotes Micromonas.</title>
        <authorList>
            <person name="Worden A.Z."/>
            <person name="Lee J.H."/>
            <person name="Mock T."/>
            <person name="Rouze P."/>
            <person name="Simmons M.P."/>
            <person name="Aerts A.L."/>
            <person name="Allen A.E."/>
            <person name="Cuvelier M.L."/>
            <person name="Derelle E."/>
            <person name="Everett M.V."/>
            <person name="Foulon E."/>
            <person name="Grimwood J."/>
            <person name="Gundlach H."/>
            <person name="Henrissat B."/>
            <person name="Napoli C."/>
            <person name="McDonald S.M."/>
            <person name="Parker M.S."/>
            <person name="Rombauts S."/>
            <person name="Salamov A."/>
            <person name="Von Dassow P."/>
            <person name="Badger J.H."/>
            <person name="Coutinho P.M."/>
            <person name="Demir E."/>
            <person name="Dubchak I."/>
            <person name="Gentemann C."/>
            <person name="Eikrem W."/>
            <person name="Gready J.E."/>
            <person name="John U."/>
            <person name="Lanier W."/>
            <person name="Lindquist E.A."/>
            <person name="Lucas S."/>
            <person name="Mayer K.F."/>
            <person name="Moreau H."/>
            <person name="Not F."/>
            <person name="Otillar R."/>
            <person name="Panaud O."/>
            <person name="Pangilinan J."/>
            <person name="Paulsen I."/>
            <person name="Piegu B."/>
            <person name="Poliakov A."/>
            <person name="Robbens S."/>
            <person name="Schmutz J."/>
            <person name="Toulza E."/>
            <person name="Wyss T."/>
            <person name="Zelensky A."/>
            <person name="Zhou K."/>
            <person name="Armbrust E.V."/>
            <person name="Bhattacharya D."/>
            <person name="Goodenough U.W."/>
            <person name="Van de Peer Y."/>
            <person name="Grigoriev I.V."/>
        </authorList>
    </citation>
    <scope>NUCLEOTIDE SEQUENCE [LARGE SCALE GENOMIC DNA]</scope>
    <source>
        <strain evidence="5 6">CCMP1545</strain>
    </source>
</reference>
<dbReference type="OMA" id="YELCTED"/>
<dbReference type="STRING" id="564608.C1MIN3"/>
<dbReference type="GO" id="GO:0000226">
    <property type="term" value="P:microtubule cytoskeleton organization"/>
    <property type="evidence" value="ECO:0007669"/>
    <property type="project" value="TreeGrafter"/>
</dbReference>
<dbReference type="GeneID" id="9680719"/>
<dbReference type="GO" id="GO:0005819">
    <property type="term" value="C:spindle"/>
    <property type="evidence" value="ECO:0007669"/>
    <property type="project" value="TreeGrafter"/>
</dbReference>
<accession>C1MIN3</accession>
<dbReference type="PANTHER" id="PTHR12085:SF3">
    <property type="entry name" value="SERINE_THREONINE-PROTEIN PHOSPHATASE 2A REGULATORY SUBUNIT B'' SUBUNIT GAMMA"/>
    <property type="match status" value="1"/>
</dbReference>
<evidence type="ECO:0000256" key="1">
    <source>
        <dbReference type="ARBA" id="ARBA00004496"/>
    </source>
</evidence>
<evidence type="ECO:0000313" key="5">
    <source>
        <dbReference type="EMBL" id="EEH60412.1"/>
    </source>
</evidence>
<dbReference type="eggNOG" id="KOG2562">
    <property type="taxonomic scope" value="Eukaryota"/>
</dbReference>
<dbReference type="SUPFAM" id="SSF47473">
    <property type="entry name" value="EF-hand"/>
    <property type="match status" value="2"/>
</dbReference>